<accession>A0A2T2NQ40</accession>
<dbReference type="Pfam" id="PF01757">
    <property type="entry name" value="Acyl_transf_3"/>
    <property type="match status" value="1"/>
</dbReference>
<feature type="transmembrane region" description="Helical" evidence="1">
    <location>
        <begin position="12"/>
        <end position="34"/>
    </location>
</feature>
<feature type="transmembrane region" description="Helical" evidence="1">
    <location>
        <begin position="308"/>
        <end position="328"/>
    </location>
</feature>
<feature type="transmembrane region" description="Helical" evidence="1">
    <location>
        <begin position="349"/>
        <end position="368"/>
    </location>
</feature>
<feature type="domain" description="Acyltransferase 3" evidence="2">
    <location>
        <begin position="11"/>
        <end position="361"/>
    </location>
</feature>
<sequence>MSSDRARNNVQWVEGVRGVASFIVVVTHLCRAWSYNLWYPMDNENAAPNLLQLPFLRLPWQGRIGVTMFSFLTGYVCALKPLRQVKSGNLNGALVTLGKSAFRRPPRLIMPATIAMIIAWAIAQVGGFEMALISDSRWLRRSSVRDIGGLDTEIPRLFQNFQSVWTNGFMAYDEHQWALLPLLKGAFLIYVFLFATVFMKFRMRIFTCVVLWSWYWWCNHPEKETFECQFLWGVLLCDIGSEKGFRDFVNSYPRARRVVQTLCIIIGIYVAGYPGERGDWATWSQQLTNIGDYIFPPGTKNYPKRWSALGWDITVIGVWLSPTLQSIFSNRIFSWIGRNSFAVYLTHGTLLRVVLVRFIYGWSGAAFSVEEVKDKDPIYHYVPRSDNWFVWATAIPVWFVMLYTGAHLWTTYVDSYCAKATKWLENTMFEDEDEKHPAANYA</sequence>
<evidence type="ECO:0000259" key="2">
    <source>
        <dbReference type="Pfam" id="PF01757"/>
    </source>
</evidence>
<protein>
    <recommendedName>
        <fullName evidence="2">Acyltransferase 3 domain-containing protein</fullName>
    </recommendedName>
</protein>
<evidence type="ECO:0000313" key="4">
    <source>
        <dbReference type="Proteomes" id="UP000240883"/>
    </source>
</evidence>
<dbReference type="InterPro" id="IPR050879">
    <property type="entry name" value="Acyltransferase_3"/>
</dbReference>
<organism evidence="3 4">
    <name type="scientific">Corynespora cassiicola Philippines</name>
    <dbReference type="NCBI Taxonomy" id="1448308"/>
    <lineage>
        <taxon>Eukaryota</taxon>
        <taxon>Fungi</taxon>
        <taxon>Dikarya</taxon>
        <taxon>Ascomycota</taxon>
        <taxon>Pezizomycotina</taxon>
        <taxon>Dothideomycetes</taxon>
        <taxon>Pleosporomycetidae</taxon>
        <taxon>Pleosporales</taxon>
        <taxon>Corynesporascaceae</taxon>
        <taxon>Corynespora</taxon>
    </lineage>
</organism>
<name>A0A2T2NQ40_CORCC</name>
<reference evidence="3 4" key="1">
    <citation type="journal article" date="2018" name="Front. Microbiol.">
        <title>Genome-Wide Analysis of Corynespora cassiicola Leaf Fall Disease Putative Effectors.</title>
        <authorList>
            <person name="Lopez D."/>
            <person name="Ribeiro S."/>
            <person name="Label P."/>
            <person name="Fumanal B."/>
            <person name="Venisse J.S."/>
            <person name="Kohler A."/>
            <person name="de Oliveira R.R."/>
            <person name="Labutti K."/>
            <person name="Lipzen A."/>
            <person name="Lail K."/>
            <person name="Bauer D."/>
            <person name="Ohm R.A."/>
            <person name="Barry K.W."/>
            <person name="Spatafora J."/>
            <person name="Grigoriev I.V."/>
            <person name="Martin F.M."/>
            <person name="Pujade-Renaud V."/>
        </authorList>
    </citation>
    <scope>NUCLEOTIDE SEQUENCE [LARGE SCALE GENOMIC DNA]</scope>
    <source>
        <strain evidence="3 4">Philippines</strain>
    </source>
</reference>
<dbReference type="PANTHER" id="PTHR23028">
    <property type="entry name" value="ACETYLTRANSFERASE"/>
    <property type="match status" value="1"/>
</dbReference>
<keyword evidence="1" id="KW-0812">Transmembrane</keyword>
<dbReference type="STRING" id="1448308.A0A2T2NQ40"/>
<proteinExistence type="predicted"/>
<feature type="transmembrane region" description="Helical" evidence="1">
    <location>
        <begin position="177"/>
        <end position="198"/>
    </location>
</feature>
<dbReference type="OrthoDB" id="5405781at2759"/>
<evidence type="ECO:0000313" key="3">
    <source>
        <dbReference type="EMBL" id="PSN67188.1"/>
    </source>
</evidence>
<feature type="transmembrane region" description="Helical" evidence="1">
    <location>
        <begin position="108"/>
        <end position="133"/>
    </location>
</feature>
<feature type="transmembrane region" description="Helical" evidence="1">
    <location>
        <begin position="60"/>
        <end position="79"/>
    </location>
</feature>
<dbReference type="InterPro" id="IPR002656">
    <property type="entry name" value="Acyl_transf_3_dom"/>
</dbReference>
<keyword evidence="4" id="KW-1185">Reference proteome</keyword>
<evidence type="ECO:0000256" key="1">
    <source>
        <dbReference type="SAM" id="Phobius"/>
    </source>
</evidence>
<dbReference type="Proteomes" id="UP000240883">
    <property type="component" value="Unassembled WGS sequence"/>
</dbReference>
<dbReference type="AlphaFoldDB" id="A0A2T2NQ40"/>
<feature type="transmembrane region" description="Helical" evidence="1">
    <location>
        <begin position="258"/>
        <end position="275"/>
    </location>
</feature>
<dbReference type="GO" id="GO:0016747">
    <property type="term" value="F:acyltransferase activity, transferring groups other than amino-acyl groups"/>
    <property type="evidence" value="ECO:0007669"/>
    <property type="project" value="InterPro"/>
</dbReference>
<dbReference type="PANTHER" id="PTHR23028:SF128">
    <property type="entry name" value="ACYLTRANSFERASE 3 DOMAIN-CONTAINING PROTEIN"/>
    <property type="match status" value="1"/>
</dbReference>
<keyword evidence="1" id="KW-0472">Membrane</keyword>
<gene>
    <name evidence="3" type="ORF">BS50DRAFT_494202</name>
</gene>
<dbReference type="EMBL" id="KZ678135">
    <property type="protein sequence ID" value="PSN67188.1"/>
    <property type="molecule type" value="Genomic_DNA"/>
</dbReference>
<feature type="transmembrane region" description="Helical" evidence="1">
    <location>
        <begin position="388"/>
        <end position="409"/>
    </location>
</feature>
<keyword evidence="1" id="KW-1133">Transmembrane helix</keyword>